<evidence type="ECO:0000313" key="3">
    <source>
        <dbReference type="EMBL" id="KMQ85035.1"/>
    </source>
</evidence>
<feature type="domain" description="BESS" evidence="2">
    <location>
        <begin position="175"/>
        <end position="214"/>
    </location>
</feature>
<name>A0A0J7MX88_LASNI</name>
<dbReference type="GO" id="GO:0006357">
    <property type="term" value="P:regulation of transcription by RNA polymerase II"/>
    <property type="evidence" value="ECO:0007669"/>
    <property type="project" value="TreeGrafter"/>
</dbReference>
<accession>A0A0J7MX88</accession>
<dbReference type="GO" id="GO:0005667">
    <property type="term" value="C:transcription regulator complex"/>
    <property type="evidence" value="ECO:0007669"/>
    <property type="project" value="TreeGrafter"/>
</dbReference>
<evidence type="ECO:0000313" key="4">
    <source>
        <dbReference type="Proteomes" id="UP000036403"/>
    </source>
</evidence>
<dbReference type="GO" id="GO:0003677">
    <property type="term" value="F:DNA binding"/>
    <property type="evidence" value="ECO:0007669"/>
    <property type="project" value="InterPro"/>
</dbReference>
<keyword evidence="1" id="KW-0539">Nucleus</keyword>
<dbReference type="EMBL" id="LBMM01014815">
    <property type="protein sequence ID" value="KMQ85035.1"/>
    <property type="molecule type" value="Genomic_DNA"/>
</dbReference>
<dbReference type="Proteomes" id="UP000036403">
    <property type="component" value="Unassembled WGS sequence"/>
</dbReference>
<proteinExistence type="predicted"/>
<comment type="subcellular location">
    <subcellularLocation>
        <location evidence="1">Nucleus</location>
    </subcellularLocation>
</comment>
<dbReference type="GO" id="GO:0005634">
    <property type="term" value="C:nucleus"/>
    <property type="evidence" value="ECO:0007669"/>
    <property type="project" value="UniProtKB-SubCell"/>
</dbReference>
<protein>
    <recommendedName>
        <fullName evidence="2">BESS domain-containing protein</fullName>
    </recommendedName>
</protein>
<dbReference type="OrthoDB" id="7554472at2759"/>
<dbReference type="PANTHER" id="PTHR12243:SF67">
    <property type="entry name" value="COREPRESSOR OF PANGOLIN, ISOFORM A-RELATED"/>
    <property type="match status" value="1"/>
</dbReference>
<reference evidence="3 4" key="1">
    <citation type="submission" date="2015-04" db="EMBL/GenBank/DDBJ databases">
        <title>Lasius niger genome sequencing.</title>
        <authorList>
            <person name="Konorov E.A."/>
            <person name="Nikitin M.A."/>
            <person name="Kirill M.V."/>
            <person name="Chang P."/>
        </authorList>
    </citation>
    <scope>NUCLEOTIDE SEQUENCE [LARGE SCALE GENOMIC DNA]</scope>
    <source>
        <tissue evidence="3">Whole</tissue>
    </source>
</reference>
<dbReference type="InterPro" id="IPR004210">
    <property type="entry name" value="BESS_motif"/>
</dbReference>
<sequence length="217" mass="24868">MQNKYIGWVIGDKSIKDLQKRWKYHRDCYIRAKRKLKEYVPSGSAATSSANIKCSYKFYELMRPLDDALETKSTVSSLSDKDEESLNQENYVASTFAPTQQSSQPSSTLFNTENTNYSNVESSNRETIEILTPMASPASETLMPTVKTTKRQKTHNQSELETVLLDVLKTPIPEMDAVDGFLKMLGESLRRLPYRRRAIMEIKIFEMVLEAESKETE</sequence>
<dbReference type="PANTHER" id="PTHR12243">
    <property type="entry name" value="MADF DOMAIN TRANSCRIPTION FACTOR"/>
    <property type="match status" value="1"/>
</dbReference>
<dbReference type="PaxDb" id="67767-A0A0J7MX88"/>
<comment type="caution">
    <text evidence="3">The sequence shown here is derived from an EMBL/GenBank/DDBJ whole genome shotgun (WGS) entry which is preliminary data.</text>
</comment>
<dbReference type="PROSITE" id="PS51031">
    <property type="entry name" value="BESS"/>
    <property type="match status" value="1"/>
</dbReference>
<evidence type="ECO:0000256" key="1">
    <source>
        <dbReference type="PROSITE-ProRule" id="PRU00371"/>
    </source>
</evidence>
<evidence type="ECO:0000259" key="2">
    <source>
        <dbReference type="PROSITE" id="PS51031"/>
    </source>
</evidence>
<dbReference type="AlphaFoldDB" id="A0A0J7MX88"/>
<organism evidence="3 4">
    <name type="scientific">Lasius niger</name>
    <name type="common">Black garden ant</name>
    <dbReference type="NCBI Taxonomy" id="67767"/>
    <lineage>
        <taxon>Eukaryota</taxon>
        <taxon>Metazoa</taxon>
        <taxon>Ecdysozoa</taxon>
        <taxon>Arthropoda</taxon>
        <taxon>Hexapoda</taxon>
        <taxon>Insecta</taxon>
        <taxon>Pterygota</taxon>
        <taxon>Neoptera</taxon>
        <taxon>Endopterygota</taxon>
        <taxon>Hymenoptera</taxon>
        <taxon>Apocrita</taxon>
        <taxon>Aculeata</taxon>
        <taxon>Formicoidea</taxon>
        <taxon>Formicidae</taxon>
        <taxon>Formicinae</taxon>
        <taxon>Lasius</taxon>
        <taxon>Lasius</taxon>
    </lineage>
</organism>
<gene>
    <name evidence="3" type="ORF">RF55_16685</name>
</gene>
<keyword evidence="4" id="KW-1185">Reference proteome</keyword>
<dbReference type="InterPro" id="IPR039353">
    <property type="entry name" value="TF_Adf1"/>
</dbReference>